<protein>
    <recommendedName>
        <fullName evidence="9">Small ribosomal subunit protein uS10m</fullName>
    </recommendedName>
    <alternativeName>
        <fullName evidence="10">28S ribosomal protein S10, mitochondrial</fullName>
    </alternativeName>
</protein>
<dbReference type="PANTHER" id="PTHR13334">
    <property type="entry name" value="MITOCHONDRIAL 28S RIBOSOMAL PROTEIN S10"/>
    <property type="match status" value="1"/>
</dbReference>
<reference evidence="13 14" key="1">
    <citation type="journal article" date="2018" name="Gigascience">
        <title>Genomes of trombidid mites reveal novel predicted allergens and laterally-transferred genes associated with secondary metabolism.</title>
        <authorList>
            <person name="Dong X."/>
            <person name="Chaisiri K."/>
            <person name="Xia D."/>
            <person name="Armstrong S.D."/>
            <person name="Fang Y."/>
            <person name="Donnelly M.J."/>
            <person name="Kadowaki T."/>
            <person name="McGarry J.W."/>
            <person name="Darby A.C."/>
            <person name="Makepeace B.L."/>
        </authorList>
    </citation>
    <scope>NUCLEOTIDE SEQUENCE [LARGE SCALE GENOMIC DNA]</scope>
    <source>
        <strain evidence="13">UoL-WK</strain>
    </source>
</reference>
<dbReference type="OrthoDB" id="366214at2759"/>
<dbReference type="InterPro" id="IPR040055">
    <property type="entry name" value="Ribosomal_uS10m"/>
</dbReference>
<feature type="domain" description="Small ribosomal subunit protein uS10" evidence="12">
    <location>
        <begin position="127"/>
        <end position="224"/>
    </location>
</feature>
<evidence type="ECO:0000256" key="2">
    <source>
        <dbReference type="ARBA" id="ARBA00004173"/>
    </source>
</evidence>
<dbReference type="InterPro" id="IPR036838">
    <property type="entry name" value="Ribosomal_uS10_dom_sf"/>
</dbReference>
<proteinExistence type="inferred from homology"/>
<evidence type="ECO:0000313" key="14">
    <source>
        <dbReference type="Proteomes" id="UP000285301"/>
    </source>
</evidence>
<evidence type="ECO:0000256" key="10">
    <source>
        <dbReference type="ARBA" id="ARBA00035544"/>
    </source>
</evidence>
<evidence type="ECO:0000256" key="9">
    <source>
        <dbReference type="ARBA" id="ARBA00035261"/>
    </source>
</evidence>
<dbReference type="InterPro" id="IPR027486">
    <property type="entry name" value="Ribosomal_uS10_dom"/>
</dbReference>
<dbReference type="Pfam" id="PF02827">
    <property type="entry name" value="PKI"/>
    <property type="match status" value="1"/>
</dbReference>
<sequence>MEIEPTTSECNVASTSAEVTSPMNTATVPPEIEDFLQTGRTGRRNALPDIKTDKAANFGTGDLPMEMDKLSCSEPKPKPAAHRFRRHLLPRKRSTRRLRRRRSGVESMAQIRRFFCTNVDRLFKRLELEVRGHDFNVLQSYETFVLTAAKHLSIDLVKTWQPWRNIERRPLLRSVFIYKKHREVYERRTYFRCMQFKHLTGSTADTFLEYIERNLPEGVSMKVTKHEIERLPQHLVPPQNDVSEKSDSEQSSVV</sequence>
<keyword evidence="7" id="KW-0496">Mitochondrion</keyword>
<organism evidence="13 14">
    <name type="scientific">Dinothrombium tinctorium</name>
    <dbReference type="NCBI Taxonomy" id="1965070"/>
    <lineage>
        <taxon>Eukaryota</taxon>
        <taxon>Metazoa</taxon>
        <taxon>Ecdysozoa</taxon>
        <taxon>Arthropoda</taxon>
        <taxon>Chelicerata</taxon>
        <taxon>Arachnida</taxon>
        <taxon>Acari</taxon>
        <taxon>Acariformes</taxon>
        <taxon>Trombidiformes</taxon>
        <taxon>Prostigmata</taxon>
        <taxon>Anystina</taxon>
        <taxon>Parasitengona</taxon>
        <taxon>Trombidioidea</taxon>
        <taxon>Trombidiidae</taxon>
        <taxon>Dinothrombium</taxon>
    </lineage>
</organism>
<comment type="function">
    <text evidence="1">Extremely potent competitive inhibitor of cAMP-dependent protein kinase activity, this protein interacts with the catalytic subunit of the enzyme after the cAMP-induced dissociation of its regulatory chains.</text>
</comment>
<evidence type="ECO:0000256" key="6">
    <source>
        <dbReference type="ARBA" id="ARBA00023013"/>
    </source>
</evidence>
<keyword evidence="14" id="KW-1185">Reference proteome</keyword>
<dbReference type="EMBL" id="NCKU01001377">
    <property type="protein sequence ID" value="RWS12255.1"/>
    <property type="molecule type" value="Genomic_DNA"/>
</dbReference>
<comment type="subcellular location">
    <subcellularLocation>
        <location evidence="2">Mitochondrion</location>
    </subcellularLocation>
</comment>
<keyword evidence="8" id="KW-0687">Ribonucleoprotein</keyword>
<dbReference type="PANTHER" id="PTHR13334:SF4">
    <property type="entry name" value="SMALL RIBOSOMAL SUBUNIT PROTEIN US10M"/>
    <property type="match status" value="1"/>
</dbReference>
<evidence type="ECO:0000256" key="5">
    <source>
        <dbReference type="ARBA" id="ARBA00022980"/>
    </source>
</evidence>
<dbReference type="Gene3D" id="3.30.70.600">
    <property type="entry name" value="Ribosomal protein S10 domain"/>
    <property type="match status" value="1"/>
</dbReference>
<evidence type="ECO:0000256" key="7">
    <source>
        <dbReference type="ARBA" id="ARBA00023128"/>
    </source>
</evidence>
<dbReference type="GO" id="GO:0004862">
    <property type="term" value="F:cAMP-dependent protein kinase inhibitor activity"/>
    <property type="evidence" value="ECO:0007669"/>
    <property type="project" value="InterPro"/>
</dbReference>
<gene>
    <name evidence="13" type="ORF">B4U79_04432</name>
</gene>
<keyword evidence="5 13" id="KW-0689">Ribosomal protein</keyword>
<evidence type="ECO:0000256" key="3">
    <source>
        <dbReference type="ARBA" id="ARBA00006393"/>
    </source>
</evidence>
<accession>A0A3S3NZL5</accession>
<dbReference type="STRING" id="1965070.A0A3S3NZL5"/>
<keyword evidence="6" id="KW-0649">Protein kinase inhibitor</keyword>
<evidence type="ECO:0000256" key="8">
    <source>
        <dbReference type="ARBA" id="ARBA00023274"/>
    </source>
</evidence>
<name>A0A3S3NZL5_9ACAR</name>
<dbReference type="SUPFAM" id="SSF54999">
    <property type="entry name" value="Ribosomal protein S10"/>
    <property type="match status" value="1"/>
</dbReference>
<evidence type="ECO:0000256" key="4">
    <source>
        <dbReference type="ARBA" id="ARBA00007102"/>
    </source>
</evidence>
<dbReference type="Proteomes" id="UP000285301">
    <property type="component" value="Unassembled WGS sequence"/>
</dbReference>
<comment type="similarity">
    <text evidence="3">Belongs to the PKI family.</text>
</comment>
<evidence type="ECO:0000256" key="11">
    <source>
        <dbReference type="SAM" id="MobiDB-lite"/>
    </source>
</evidence>
<dbReference type="AlphaFoldDB" id="A0A3S3NZL5"/>
<evidence type="ECO:0000256" key="1">
    <source>
        <dbReference type="ARBA" id="ARBA00002844"/>
    </source>
</evidence>
<comment type="caution">
    <text evidence="13">The sequence shown here is derived from an EMBL/GenBank/DDBJ whole genome shotgun (WGS) entry which is preliminary data.</text>
</comment>
<dbReference type="SMART" id="SM01403">
    <property type="entry name" value="Ribosomal_S10"/>
    <property type="match status" value="1"/>
</dbReference>
<feature type="region of interest" description="Disordered" evidence="11">
    <location>
        <begin position="1"/>
        <end position="26"/>
    </location>
</feature>
<feature type="region of interest" description="Disordered" evidence="11">
    <location>
        <begin position="234"/>
        <end position="254"/>
    </location>
</feature>
<evidence type="ECO:0000313" key="13">
    <source>
        <dbReference type="EMBL" id="RWS12255.1"/>
    </source>
</evidence>
<comment type="similarity">
    <text evidence="4">Belongs to the universal ribosomal protein uS10 family.</text>
</comment>
<dbReference type="InterPro" id="IPR004171">
    <property type="entry name" value="cAMP_dep_PKI"/>
</dbReference>
<dbReference type="GO" id="GO:0005763">
    <property type="term" value="C:mitochondrial small ribosomal subunit"/>
    <property type="evidence" value="ECO:0007669"/>
    <property type="project" value="InterPro"/>
</dbReference>
<dbReference type="Pfam" id="PF00338">
    <property type="entry name" value="Ribosomal_S10"/>
    <property type="match status" value="1"/>
</dbReference>
<evidence type="ECO:0000259" key="12">
    <source>
        <dbReference type="SMART" id="SM01403"/>
    </source>
</evidence>